<protein>
    <submittedName>
        <fullName evidence="1">Uncharacterized protein</fullName>
    </submittedName>
</protein>
<dbReference type="Proteomes" id="UP000004778">
    <property type="component" value="Unassembled WGS sequence"/>
</dbReference>
<dbReference type="AlphaFoldDB" id="C0W7S5"/>
<reference evidence="1 2" key="1">
    <citation type="submission" date="2009-01" db="EMBL/GenBank/DDBJ databases">
        <authorList>
            <person name="Qin X."/>
            <person name="Bachman B."/>
            <person name="Battles P."/>
            <person name="Bell A."/>
            <person name="Bess C."/>
            <person name="Bickham C."/>
            <person name="Chaboub L."/>
            <person name="Chen D."/>
            <person name="Coyle M."/>
            <person name="Deiros D.R."/>
            <person name="Dinh H."/>
            <person name="Forbes L."/>
            <person name="Fowler G."/>
            <person name="Francisco L."/>
            <person name="Fu Q."/>
            <person name="Gubbala S."/>
            <person name="Hale W."/>
            <person name="Han Y."/>
            <person name="Hemphill L."/>
            <person name="Highlander S.K."/>
            <person name="Hirani K."/>
            <person name="Hogues M."/>
            <person name="Jackson L."/>
            <person name="Jakkamsetti A."/>
            <person name="Javaid M."/>
            <person name="Jiang H."/>
            <person name="Korchina V."/>
            <person name="Kovar C."/>
            <person name="Lara F."/>
            <person name="Lee S."/>
            <person name="Mata R."/>
            <person name="Mathew T."/>
            <person name="Moen C."/>
            <person name="Morales K."/>
            <person name="Munidasa M."/>
            <person name="Nazareth L."/>
            <person name="Ngo R."/>
            <person name="Nguyen L."/>
            <person name="Okwuonu G."/>
            <person name="Ongeri F."/>
            <person name="Patil S."/>
            <person name="Petrosino J."/>
            <person name="Pham C."/>
            <person name="Pham P."/>
            <person name="Pu L.-L."/>
            <person name="Puazo M."/>
            <person name="Raj R."/>
            <person name="Reid J."/>
            <person name="Rouhana J."/>
            <person name="Saada N."/>
            <person name="Shang Y."/>
            <person name="Simmons D."/>
            <person name="Thornton R."/>
            <person name="Warren J."/>
            <person name="Weissenberger G."/>
            <person name="Zhang J."/>
            <person name="Zhang L."/>
            <person name="Zhou C."/>
            <person name="Zhu D."/>
            <person name="Muzny D."/>
            <person name="Worley K."/>
            <person name="Gibbs R."/>
        </authorList>
    </citation>
    <scope>NUCLEOTIDE SEQUENCE [LARGE SCALE GENOMIC DNA]</scope>
    <source>
        <strain evidence="1 2">DSM 15434</strain>
    </source>
</reference>
<sequence length="51" mass="5973">MKFLSENEGAVEYLSNLIGLRKVVRNLQDITEAFEDDLRNPFGKTVMEWRV</sequence>
<evidence type="ECO:0000313" key="2">
    <source>
        <dbReference type="Proteomes" id="UP000004778"/>
    </source>
</evidence>
<comment type="caution">
    <text evidence="1">The sequence shown here is derived from an EMBL/GenBank/DDBJ whole genome shotgun (WGS) entry which is preliminary data.</text>
</comment>
<dbReference type="HOGENOM" id="CLU_3094705_0_0_11"/>
<organism evidence="1 2">
    <name type="scientific">Actinomyces urogenitalis DSM 15434</name>
    <dbReference type="NCBI Taxonomy" id="525246"/>
    <lineage>
        <taxon>Bacteria</taxon>
        <taxon>Bacillati</taxon>
        <taxon>Actinomycetota</taxon>
        <taxon>Actinomycetes</taxon>
        <taxon>Actinomycetales</taxon>
        <taxon>Actinomycetaceae</taxon>
        <taxon>Actinomyces</taxon>
    </lineage>
</organism>
<keyword evidence="2" id="KW-1185">Reference proteome</keyword>
<dbReference type="EMBL" id="ACFH01000157">
    <property type="protein sequence ID" value="EEH65221.1"/>
    <property type="molecule type" value="Genomic_DNA"/>
</dbReference>
<accession>C0W7S5</accession>
<name>C0W7S5_9ACTO</name>
<gene>
    <name evidence="1" type="ORF">HMPREF0058_1919</name>
</gene>
<proteinExistence type="predicted"/>
<dbReference type="eggNOG" id="COG1063">
    <property type="taxonomic scope" value="Bacteria"/>
</dbReference>
<evidence type="ECO:0000313" key="1">
    <source>
        <dbReference type="EMBL" id="EEH65221.1"/>
    </source>
</evidence>